<gene>
    <name evidence="2" type="ORF">CYMTET_21519</name>
</gene>
<evidence type="ECO:0000256" key="1">
    <source>
        <dbReference type="SAM" id="MobiDB-lite"/>
    </source>
</evidence>
<evidence type="ECO:0000313" key="2">
    <source>
        <dbReference type="EMBL" id="KAK3270066.1"/>
    </source>
</evidence>
<name>A0AAE0G371_9CHLO</name>
<reference evidence="2 3" key="1">
    <citation type="journal article" date="2015" name="Genome Biol. Evol.">
        <title>Comparative Genomics of a Bacterivorous Green Alga Reveals Evolutionary Causalities and Consequences of Phago-Mixotrophic Mode of Nutrition.</title>
        <authorList>
            <person name="Burns J.A."/>
            <person name="Paasch A."/>
            <person name="Narechania A."/>
            <person name="Kim E."/>
        </authorList>
    </citation>
    <scope>NUCLEOTIDE SEQUENCE [LARGE SCALE GENOMIC DNA]</scope>
    <source>
        <strain evidence="2 3">PLY_AMNH</strain>
    </source>
</reference>
<sequence>MAITTSCLPPLSPSSIRRKVVECSVPKRHTGTRTQDGDLPKTAGRATPDVHQRPVTRRIGRREWATVAVPLLEAGIVLQARAAGSDTQTDLSVAEDVSGVGSDEKRTLQGKPCPNLSGVRASICYGPCCNLDWGPGGPICLLLAFAVARAARPDAKEAKLPNAKPDQGTLLFALALFLSSVPRTTPWVLGSSLALLGGLLLP</sequence>
<feature type="region of interest" description="Disordered" evidence="1">
    <location>
        <begin position="24"/>
        <end position="51"/>
    </location>
</feature>
<comment type="caution">
    <text evidence="2">The sequence shown here is derived from an EMBL/GenBank/DDBJ whole genome shotgun (WGS) entry which is preliminary data.</text>
</comment>
<evidence type="ECO:0000313" key="3">
    <source>
        <dbReference type="Proteomes" id="UP001190700"/>
    </source>
</evidence>
<dbReference type="EMBL" id="LGRX02010588">
    <property type="protein sequence ID" value="KAK3270066.1"/>
    <property type="molecule type" value="Genomic_DNA"/>
</dbReference>
<dbReference type="AlphaFoldDB" id="A0AAE0G371"/>
<protein>
    <submittedName>
        <fullName evidence="2">Uncharacterized protein</fullName>
    </submittedName>
</protein>
<proteinExistence type="predicted"/>
<keyword evidence="3" id="KW-1185">Reference proteome</keyword>
<accession>A0AAE0G371</accession>
<dbReference type="Proteomes" id="UP001190700">
    <property type="component" value="Unassembled WGS sequence"/>
</dbReference>
<organism evidence="2 3">
    <name type="scientific">Cymbomonas tetramitiformis</name>
    <dbReference type="NCBI Taxonomy" id="36881"/>
    <lineage>
        <taxon>Eukaryota</taxon>
        <taxon>Viridiplantae</taxon>
        <taxon>Chlorophyta</taxon>
        <taxon>Pyramimonadophyceae</taxon>
        <taxon>Pyramimonadales</taxon>
        <taxon>Pyramimonadaceae</taxon>
        <taxon>Cymbomonas</taxon>
    </lineage>
</organism>